<feature type="compositionally biased region" description="Acidic residues" evidence="1">
    <location>
        <begin position="673"/>
        <end position="685"/>
    </location>
</feature>
<dbReference type="eggNOG" id="ENOG502QY7G">
    <property type="taxonomic scope" value="Eukaryota"/>
</dbReference>
<dbReference type="EMBL" id="GL876976">
    <property type="protein sequence ID" value="KLU90869.1"/>
    <property type="molecule type" value="Genomic_DNA"/>
</dbReference>
<accession>A0A0C4E9U4</accession>
<reference evidence="3" key="4">
    <citation type="journal article" date="2015" name="G3 (Bethesda)">
        <title>Genome sequences of three phytopathogenic species of the Magnaporthaceae family of fungi.</title>
        <authorList>
            <person name="Okagaki L.H."/>
            <person name="Nunes C.C."/>
            <person name="Sailsbery J."/>
            <person name="Clay B."/>
            <person name="Brown D."/>
            <person name="John T."/>
            <person name="Oh Y."/>
            <person name="Young N."/>
            <person name="Fitzgerald M."/>
            <person name="Haas B.J."/>
            <person name="Zeng Q."/>
            <person name="Young S."/>
            <person name="Adiconis X."/>
            <person name="Fan L."/>
            <person name="Levin J.Z."/>
            <person name="Mitchell T.K."/>
            <person name="Okubara P.A."/>
            <person name="Farman M.L."/>
            <person name="Kohn L.M."/>
            <person name="Birren B."/>
            <person name="Ma L.-J."/>
            <person name="Dean R.A."/>
        </authorList>
    </citation>
    <scope>NUCLEOTIDE SEQUENCE</scope>
    <source>
        <strain evidence="3">ATCC 64411 / 73-15</strain>
    </source>
</reference>
<dbReference type="EMBL" id="ADBL01002398">
    <property type="status" value="NOT_ANNOTATED_CDS"/>
    <property type="molecule type" value="Genomic_DNA"/>
</dbReference>
<sequence length="777" mass="86344">MTHLPHALLTHHPSLLPPPPPPHSAVAQPQQTLLHRCRRRQRLQPGLSTSPARSHHLRGPGRRRRSRFAMNHRNVDDITRFVDCRLEAPWPCRGATVQRIVRKSGGVFLWAELVVGIINAAISEGASRTLVDNTVLEMPGDLDGLYEWMLSTLKPSEKAQSLALFQWTMLASEPMRLNDLRTAMAVTKPLTLDDSLPRSALSVDPPTTLTDLHRRKGIDDGRDDGEEDRHGAGGLEGFDSAWNFYRDVRAFSLGLLKARPDTDAEGKPRPEPLGLQRVYAIHESVVSFFLSGRGFAALDKGSDLTPYSLSFSSLDLRDTSHYVLLHACLAYLNLADFACLEKKHLGRNGVHDRHIYLPLAPMPRQETIYWRKNVLDQRRLIISSYPFLRYAVDNLIFHMLSPRAFRYYLPQSDVLRLFAANDCRLWRRWTALLGVPISDPIAALEICAAGPAHELLDPVYGARYRLERIFRRVSKIALEFHEPVDTAVASPVAEVKRRMVPPTKATAKSNVPETTNRTVLAVPEIARRSSPVIPIALTIVNTSQTPTIDGAPADVGSPTASAFAMASAAAAKLRRTRRLKDKQRPPVIPTPREHTPISWPQTRPGTWRPEATETPETEEDVGIALTAPIALPAPAAAVQMERLVEENKKEEEEKKEEERKAPGQRSEYKEQQETEEEQEGEEDEVLVPPLSPLSTSSVMSPQNLSLVSTAEPSLFSPVSVFSPALRNTIFAGEDGGVRPVSSVSVNTLLSPLSALEATFETDAFALPKRPKGRPAFF</sequence>
<protein>
    <submittedName>
        <fullName evidence="2 3">Uncharacterized protein</fullName>
    </submittedName>
</protein>
<dbReference type="OrthoDB" id="7464126at2759"/>
<feature type="compositionally biased region" description="Basic and acidic residues" evidence="1">
    <location>
        <begin position="646"/>
        <end position="672"/>
    </location>
</feature>
<keyword evidence="4" id="KW-1185">Reference proteome</keyword>
<feature type="region of interest" description="Disordered" evidence="1">
    <location>
        <begin position="574"/>
        <end position="619"/>
    </location>
</feature>
<proteinExistence type="predicted"/>
<feature type="region of interest" description="Disordered" evidence="1">
    <location>
        <begin position="43"/>
        <end position="68"/>
    </location>
</feature>
<reference evidence="2" key="3">
    <citation type="submission" date="2011-03" db="EMBL/GenBank/DDBJ databases">
        <title>Annotation of Magnaporthe poae ATCC 64411.</title>
        <authorList>
            <person name="Ma L.-J."/>
            <person name="Dead R."/>
            <person name="Young S.K."/>
            <person name="Zeng Q."/>
            <person name="Gargeya S."/>
            <person name="Fitzgerald M."/>
            <person name="Haas B."/>
            <person name="Abouelleil A."/>
            <person name="Alvarado L."/>
            <person name="Arachchi H.M."/>
            <person name="Berlin A."/>
            <person name="Brown A."/>
            <person name="Chapman S.B."/>
            <person name="Chen Z."/>
            <person name="Dunbar C."/>
            <person name="Freedman E."/>
            <person name="Gearin G."/>
            <person name="Gellesch M."/>
            <person name="Goldberg J."/>
            <person name="Griggs A."/>
            <person name="Gujja S."/>
            <person name="Heiman D."/>
            <person name="Howarth C."/>
            <person name="Larson L."/>
            <person name="Lui A."/>
            <person name="MacDonald P.J.P."/>
            <person name="Mehta T."/>
            <person name="Montmayeur A."/>
            <person name="Murphy C."/>
            <person name="Neiman D."/>
            <person name="Pearson M."/>
            <person name="Priest M."/>
            <person name="Roberts A."/>
            <person name="Saif S."/>
            <person name="Shea T."/>
            <person name="Shenoy N."/>
            <person name="Sisk P."/>
            <person name="Stolte C."/>
            <person name="Sykes S."/>
            <person name="Yandava C."/>
            <person name="Wortman J."/>
            <person name="Nusbaum C."/>
            <person name="Birren B."/>
        </authorList>
    </citation>
    <scope>NUCLEOTIDE SEQUENCE</scope>
    <source>
        <strain evidence="2">ATCC 64411</strain>
    </source>
</reference>
<evidence type="ECO:0000313" key="4">
    <source>
        <dbReference type="Proteomes" id="UP000011715"/>
    </source>
</evidence>
<reference evidence="3" key="5">
    <citation type="submission" date="2015-06" db="UniProtKB">
        <authorList>
            <consortium name="EnsemblFungi"/>
        </authorList>
    </citation>
    <scope>IDENTIFICATION</scope>
    <source>
        <strain evidence="3">ATCC 64411</strain>
    </source>
</reference>
<dbReference type="PANTHER" id="PTHR10039">
    <property type="entry name" value="AMELOGENIN"/>
    <property type="match status" value="1"/>
</dbReference>
<dbReference type="AlphaFoldDB" id="A0A0C4E9U4"/>
<reference evidence="2" key="2">
    <citation type="submission" date="2010-05" db="EMBL/GenBank/DDBJ databases">
        <title>The Genome Sequence of Magnaporthe poae strain ATCC 64411.</title>
        <authorList>
            <consortium name="The Broad Institute Genome Sequencing Platform"/>
            <consortium name="Broad Institute Genome Sequencing Center for Infectious Disease"/>
            <person name="Ma L.-J."/>
            <person name="Dead R."/>
            <person name="Young S."/>
            <person name="Zeng Q."/>
            <person name="Koehrsen M."/>
            <person name="Alvarado L."/>
            <person name="Berlin A."/>
            <person name="Chapman S.B."/>
            <person name="Chen Z."/>
            <person name="Freedman E."/>
            <person name="Gellesch M."/>
            <person name="Goldberg J."/>
            <person name="Griggs A."/>
            <person name="Gujja S."/>
            <person name="Heilman E.R."/>
            <person name="Heiman D."/>
            <person name="Hepburn T."/>
            <person name="Howarth C."/>
            <person name="Jen D."/>
            <person name="Larson L."/>
            <person name="Mehta T."/>
            <person name="Neiman D."/>
            <person name="Pearson M."/>
            <person name="Roberts A."/>
            <person name="Saif S."/>
            <person name="Shea T."/>
            <person name="Shenoy N."/>
            <person name="Sisk P."/>
            <person name="Stolte C."/>
            <person name="Sykes S."/>
            <person name="Walk T."/>
            <person name="White J."/>
            <person name="Yandava C."/>
            <person name="Haas B."/>
            <person name="Nusbaum C."/>
            <person name="Birren B."/>
        </authorList>
    </citation>
    <scope>NUCLEOTIDE SEQUENCE</scope>
    <source>
        <strain evidence="2">ATCC 64411</strain>
    </source>
</reference>
<name>A0A0C4E9U4_MAGP6</name>
<feature type="region of interest" description="Disordered" evidence="1">
    <location>
        <begin position="203"/>
        <end position="232"/>
    </location>
</feature>
<organism evidence="3 4">
    <name type="scientific">Magnaporthiopsis poae (strain ATCC 64411 / 73-15)</name>
    <name type="common">Kentucky bluegrass fungus</name>
    <name type="synonym">Magnaporthe poae</name>
    <dbReference type="NCBI Taxonomy" id="644358"/>
    <lineage>
        <taxon>Eukaryota</taxon>
        <taxon>Fungi</taxon>
        <taxon>Dikarya</taxon>
        <taxon>Ascomycota</taxon>
        <taxon>Pezizomycotina</taxon>
        <taxon>Sordariomycetes</taxon>
        <taxon>Sordariomycetidae</taxon>
        <taxon>Magnaporthales</taxon>
        <taxon>Magnaporthaceae</taxon>
        <taxon>Magnaporthiopsis</taxon>
    </lineage>
</organism>
<gene>
    <name evidence="2" type="ORF">MAPG_09394</name>
</gene>
<dbReference type="EnsemblFungi" id="MAPG_09394T0">
    <property type="protein sequence ID" value="MAPG_09394T0"/>
    <property type="gene ID" value="MAPG_09394"/>
</dbReference>
<feature type="region of interest" description="Disordered" evidence="1">
    <location>
        <begin position="646"/>
        <end position="699"/>
    </location>
</feature>
<evidence type="ECO:0000313" key="2">
    <source>
        <dbReference type="EMBL" id="KLU90869.1"/>
    </source>
</evidence>
<dbReference type="PANTHER" id="PTHR10039:SF5">
    <property type="entry name" value="NACHT DOMAIN-CONTAINING PROTEIN"/>
    <property type="match status" value="1"/>
</dbReference>
<evidence type="ECO:0000313" key="3">
    <source>
        <dbReference type="EnsemblFungi" id="MAPG_09394T0"/>
    </source>
</evidence>
<dbReference type="Proteomes" id="UP000011715">
    <property type="component" value="Unassembled WGS sequence"/>
</dbReference>
<evidence type="ECO:0000256" key="1">
    <source>
        <dbReference type="SAM" id="MobiDB-lite"/>
    </source>
</evidence>
<feature type="compositionally biased region" description="Low complexity" evidence="1">
    <location>
        <begin position="686"/>
        <end position="699"/>
    </location>
</feature>
<dbReference type="VEuPathDB" id="FungiDB:MAPG_09394"/>
<reference evidence="4" key="1">
    <citation type="submission" date="2010-05" db="EMBL/GenBank/DDBJ databases">
        <title>The genome sequence of Magnaporthe poae strain ATCC 64411.</title>
        <authorList>
            <person name="Ma L.-J."/>
            <person name="Dead R."/>
            <person name="Young S."/>
            <person name="Zeng Q."/>
            <person name="Koehrsen M."/>
            <person name="Alvarado L."/>
            <person name="Berlin A."/>
            <person name="Chapman S.B."/>
            <person name="Chen Z."/>
            <person name="Freedman E."/>
            <person name="Gellesch M."/>
            <person name="Goldberg J."/>
            <person name="Griggs A."/>
            <person name="Gujja S."/>
            <person name="Heilman E.R."/>
            <person name="Heiman D."/>
            <person name="Hepburn T."/>
            <person name="Howarth C."/>
            <person name="Jen D."/>
            <person name="Larson L."/>
            <person name="Mehta T."/>
            <person name="Neiman D."/>
            <person name="Pearson M."/>
            <person name="Roberts A."/>
            <person name="Saif S."/>
            <person name="Shea T."/>
            <person name="Shenoy N."/>
            <person name="Sisk P."/>
            <person name="Stolte C."/>
            <person name="Sykes S."/>
            <person name="Walk T."/>
            <person name="White J."/>
            <person name="Yandava C."/>
            <person name="Haas B."/>
            <person name="Nusbaum C."/>
            <person name="Birren B."/>
        </authorList>
    </citation>
    <scope>NUCLEOTIDE SEQUENCE [LARGE SCALE GENOMIC DNA]</scope>
    <source>
        <strain evidence="4">ATCC 64411 / 73-15</strain>
    </source>
</reference>
<feature type="compositionally biased region" description="Basic residues" evidence="1">
    <location>
        <begin position="53"/>
        <end position="67"/>
    </location>
</feature>